<dbReference type="InterPro" id="IPR020901">
    <property type="entry name" value="Prtase_inh_Kunz-CS"/>
</dbReference>
<dbReference type="PROSITE" id="PS00280">
    <property type="entry name" value="BPTI_KUNITZ_1"/>
    <property type="match status" value="1"/>
</dbReference>
<dbReference type="KEGG" id="dwi:6650578"/>
<evidence type="ECO:0000259" key="4">
    <source>
        <dbReference type="PROSITE" id="PS50279"/>
    </source>
</evidence>
<dbReference type="GO" id="GO:0005615">
    <property type="term" value="C:extracellular space"/>
    <property type="evidence" value="ECO:0007669"/>
    <property type="project" value="TreeGrafter"/>
</dbReference>
<keyword evidence="3" id="KW-1015">Disulfide bond</keyword>
<dbReference type="SMART" id="SM00131">
    <property type="entry name" value="KU"/>
    <property type="match status" value="1"/>
</dbReference>
<feature type="domain" description="BPTI/Kunitz inhibitor" evidence="4">
    <location>
        <begin position="14"/>
        <end position="65"/>
    </location>
</feature>
<dbReference type="PANTHER" id="PTHR10083">
    <property type="entry name" value="KUNITZ-TYPE PROTEASE INHIBITOR-RELATED"/>
    <property type="match status" value="1"/>
</dbReference>
<dbReference type="AlphaFoldDB" id="B4NKE3"/>
<evidence type="ECO:0000256" key="1">
    <source>
        <dbReference type="ARBA" id="ARBA00022690"/>
    </source>
</evidence>
<keyword evidence="6" id="KW-1185">Reference proteome</keyword>
<accession>B4NKE3</accession>
<keyword evidence="1" id="KW-0646">Protease inhibitor</keyword>
<dbReference type="PRINTS" id="PR00759">
    <property type="entry name" value="BASICPTASE"/>
</dbReference>
<reference evidence="5 6" key="1">
    <citation type="journal article" date="2007" name="Nature">
        <title>Evolution of genes and genomes on the Drosophila phylogeny.</title>
        <authorList>
            <consortium name="Drosophila 12 Genomes Consortium"/>
            <person name="Clark A.G."/>
            <person name="Eisen M.B."/>
            <person name="Smith D.R."/>
            <person name="Bergman C.M."/>
            <person name="Oliver B."/>
            <person name="Markow T.A."/>
            <person name="Kaufman T.C."/>
            <person name="Kellis M."/>
            <person name="Gelbart W."/>
            <person name="Iyer V.N."/>
            <person name="Pollard D.A."/>
            <person name="Sackton T.B."/>
            <person name="Larracuente A.M."/>
            <person name="Singh N.D."/>
            <person name="Abad J.P."/>
            <person name="Abt D.N."/>
            <person name="Adryan B."/>
            <person name="Aguade M."/>
            <person name="Akashi H."/>
            <person name="Anderson W.W."/>
            <person name="Aquadro C.F."/>
            <person name="Ardell D.H."/>
            <person name="Arguello R."/>
            <person name="Artieri C.G."/>
            <person name="Barbash D.A."/>
            <person name="Barker D."/>
            <person name="Barsanti P."/>
            <person name="Batterham P."/>
            <person name="Batzoglou S."/>
            <person name="Begun D."/>
            <person name="Bhutkar A."/>
            <person name="Blanco E."/>
            <person name="Bosak S.A."/>
            <person name="Bradley R.K."/>
            <person name="Brand A.D."/>
            <person name="Brent M.R."/>
            <person name="Brooks A.N."/>
            <person name="Brown R.H."/>
            <person name="Butlin R.K."/>
            <person name="Caggese C."/>
            <person name="Calvi B.R."/>
            <person name="Bernardo de Carvalho A."/>
            <person name="Caspi A."/>
            <person name="Castrezana S."/>
            <person name="Celniker S.E."/>
            <person name="Chang J.L."/>
            <person name="Chapple C."/>
            <person name="Chatterji S."/>
            <person name="Chinwalla A."/>
            <person name="Civetta A."/>
            <person name="Clifton S.W."/>
            <person name="Comeron J.M."/>
            <person name="Costello J.C."/>
            <person name="Coyne J.A."/>
            <person name="Daub J."/>
            <person name="David R.G."/>
            <person name="Delcher A.L."/>
            <person name="Delehaunty K."/>
            <person name="Do C.B."/>
            <person name="Ebling H."/>
            <person name="Edwards K."/>
            <person name="Eickbush T."/>
            <person name="Evans J.D."/>
            <person name="Filipski A."/>
            <person name="Findeiss S."/>
            <person name="Freyhult E."/>
            <person name="Fulton L."/>
            <person name="Fulton R."/>
            <person name="Garcia A.C."/>
            <person name="Gardiner A."/>
            <person name="Garfield D.A."/>
            <person name="Garvin B.E."/>
            <person name="Gibson G."/>
            <person name="Gilbert D."/>
            <person name="Gnerre S."/>
            <person name="Godfrey J."/>
            <person name="Good R."/>
            <person name="Gotea V."/>
            <person name="Gravely B."/>
            <person name="Greenberg A.J."/>
            <person name="Griffiths-Jones S."/>
            <person name="Gross S."/>
            <person name="Guigo R."/>
            <person name="Gustafson E.A."/>
            <person name="Haerty W."/>
            <person name="Hahn M.W."/>
            <person name="Halligan D.L."/>
            <person name="Halpern A.L."/>
            <person name="Halter G.M."/>
            <person name="Han M.V."/>
            <person name="Heger A."/>
            <person name="Hillier L."/>
            <person name="Hinrichs A.S."/>
            <person name="Holmes I."/>
            <person name="Hoskins R.A."/>
            <person name="Hubisz M.J."/>
            <person name="Hultmark D."/>
            <person name="Huntley M.A."/>
            <person name="Jaffe D.B."/>
            <person name="Jagadeeshan S."/>
            <person name="Jeck W.R."/>
            <person name="Johnson J."/>
            <person name="Jones C.D."/>
            <person name="Jordan W.C."/>
            <person name="Karpen G.H."/>
            <person name="Kataoka E."/>
            <person name="Keightley P.D."/>
            <person name="Kheradpour P."/>
            <person name="Kirkness E.F."/>
            <person name="Koerich L.B."/>
            <person name="Kristiansen K."/>
            <person name="Kudrna D."/>
            <person name="Kulathinal R.J."/>
            <person name="Kumar S."/>
            <person name="Kwok R."/>
            <person name="Lander E."/>
            <person name="Langley C.H."/>
            <person name="Lapoint R."/>
            <person name="Lazzaro B.P."/>
            <person name="Lee S.J."/>
            <person name="Levesque L."/>
            <person name="Li R."/>
            <person name="Lin C.F."/>
            <person name="Lin M.F."/>
            <person name="Lindblad-Toh K."/>
            <person name="Llopart A."/>
            <person name="Long M."/>
            <person name="Low L."/>
            <person name="Lozovsky E."/>
            <person name="Lu J."/>
            <person name="Luo M."/>
            <person name="Machado C.A."/>
            <person name="Makalowski W."/>
            <person name="Marzo M."/>
            <person name="Matsuda M."/>
            <person name="Matzkin L."/>
            <person name="McAllister B."/>
            <person name="McBride C.S."/>
            <person name="McKernan B."/>
            <person name="McKernan K."/>
            <person name="Mendez-Lago M."/>
            <person name="Minx P."/>
            <person name="Mollenhauer M.U."/>
            <person name="Montooth K."/>
            <person name="Mount S.M."/>
            <person name="Mu X."/>
            <person name="Myers E."/>
            <person name="Negre B."/>
            <person name="Newfeld S."/>
            <person name="Nielsen R."/>
            <person name="Noor M.A."/>
            <person name="O'Grady P."/>
            <person name="Pachter L."/>
            <person name="Papaceit M."/>
            <person name="Parisi M.J."/>
            <person name="Parisi M."/>
            <person name="Parts L."/>
            <person name="Pedersen J.S."/>
            <person name="Pesole G."/>
            <person name="Phillippy A.M."/>
            <person name="Ponting C.P."/>
            <person name="Pop M."/>
            <person name="Porcelli D."/>
            <person name="Powell J.R."/>
            <person name="Prohaska S."/>
            <person name="Pruitt K."/>
            <person name="Puig M."/>
            <person name="Quesneville H."/>
            <person name="Ram K.R."/>
            <person name="Rand D."/>
            <person name="Rasmussen M.D."/>
            <person name="Reed L.K."/>
            <person name="Reenan R."/>
            <person name="Reily A."/>
            <person name="Remington K.A."/>
            <person name="Rieger T.T."/>
            <person name="Ritchie M.G."/>
            <person name="Robin C."/>
            <person name="Rogers Y.H."/>
            <person name="Rohde C."/>
            <person name="Rozas J."/>
            <person name="Rubenfield M.J."/>
            <person name="Ruiz A."/>
            <person name="Russo S."/>
            <person name="Salzberg S.L."/>
            <person name="Sanchez-Gracia A."/>
            <person name="Saranga D.J."/>
            <person name="Sato H."/>
            <person name="Schaeffer S.W."/>
            <person name="Schatz M.C."/>
            <person name="Schlenke T."/>
            <person name="Schwartz R."/>
            <person name="Segarra C."/>
            <person name="Singh R.S."/>
            <person name="Sirot L."/>
            <person name="Sirota M."/>
            <person name="Sisneros N.B."/>
            <person name="Smith C.D."/>
            <person name="Smith T.F."/>
            <person name="Spieth J."/>
            <person name="Stage D.E."/>
            <person name="Stark A."/>
            <person name="Stephan W."/>
            <person name="Strausberg R.L."/>
            <person name="Strempel S."/>
            <person name="Sturgill D."/>
            <person name="Sutton G."/>
            <person name="Sutton G.G."/>
            <person name="Tao W."/>
            <person name="Teichmann S."/>
            <person name="Tobari Y.N."/>
            <person name="Tomimura Y."/>
            <person name="Tsolas J.M."/>
            <person name="Valente V.L."/>
            <person name="Venter E."/>
            <person name="Venter J.C."/>
            <person name="Vicario S."/>
            <person name="Vieira F.G."/>
            <person name="Vilella A.J."/>
            <person name="Villasante A."/>
            <person name="Walenz B."/>
            <person name="Wang J."/>
            <person name="Wasserman M."/>
            <person name="Watts T."/>
            <person name="Wilson D."/>
            <person name="Wilson R.K."/>
            <person name="Wing R.A."/>
            <person name="Wolfner M.F."/>
            <person name="Wong A."/>
            <person name="Wong G.K."/>
            <person name="Wu C.I."/>
            <person name="Wu G."/>
            <person name="Yamamoto D."/>
            <person name="Yang H.P."/>
            <person name="Yang S.P."/>
            <person name="Yorke J.A."/>
            <person name="Yoshida K."/>
            <person name="Zdobnov E."/>
            <person name="Zhang P."/>
            <person name="Zhang Y."/>
            <person name="Zimin A.V."/>
            <person name="Baldwin J."/>
            <person name="Abdouelleil A."/>
            <person name="Abdulkadir J."/>
            <person name="Abebe A."/>
            <person name="Abera B."/>
            <person name="Abreu J."/>
            <person name="Acer S.C."/>
            <person name="Aftuck L."/>
            <person name="Alexander A."/>
            <person name="An P."/>
            <person name="Anderson E."/>
            <person name="Anderson S."/>
            <person name="Arachi H."/>
            <person name="Azer M."/>
            <person name="Bachantsang P."/>
            <person name="Barry A."/>
            <person name="Bayul T."/>
            <person name="Berlin A."/>
            <person name="Bessette D."/>
            <person name="Bloom T."/>
            <person name="Blye J."/>
            <person name="Boguslavskiy L."/>
            <person name="Bonnet C."/>
            <person name="Boukhgalter B."/>
            <person name="Bourzgui I."/>
            <person name="Brown A."/>
            <person name="Cahill P."/>
            <person name="Channer S."/>
            <person name="Cheshatsang Y."/>
            <person name="Chuda L."/>
            <person name="Citroen M."/>
            <person name="Collymore A."/>
            <person name="Cooke P."/>
            <person name="Costello M."/>
            <person name="D'Aco K."/>
            <person name="Daza R."/>
            <person name="De Haan G."/>
            <person name="DeGray S."/>
            <person name="DeMaso C."/>
            <person name="Dhargay N."/>
            <person name="Dooley K."/>
            <person name="Dooley E."/>
            <person name="Doricent M."/>
            <person name="Dorje P."/>
            <person name="Dorjee K."/>
            <person name="Dupes A."/>
            <person name="Elong R."/>
            <person name="Falk J."/>
            <person name="Farina A."/>
            <person name="Faro S."/>
            <person name="Ferguson D."/>
            <person name="Fisher S."/>
            <person name="Foley C.D."/>
            <person name="Franke A."/>
            <person name="Friedrich D."/>
            <person name="Gadbois L."/>
            <person name="Gearin G."/>
            <person name="Gearin C.R."/>
            <person name="Giannoukos G."/>
            <person name="Goode T."/>
            <person name="Graham J."/>
            <person name="Grandbois E."/>
            <person name="Grewal S."/>
            <person name="Gyaltsen K."/>
            <person name="Hafez N."/>
            <person name="Hagos B."/>
            <person name="Hall J."/>
            <person name="Henson C."/>
            <person name="Hollinger A."/>
            <person name="Honan T."/>
            <person name="Huard M.D."/>
            <person name="Hughes L."/>
            <person name="Hurhula B."/>
            <person name="Husby M.E."/>
            <person name="Kamat A."/>
            <person name="Kanga B."/>
            <person name="Kashin S."/>
            <person name="Khazanovich D."/>
            <person name="Kisner P."/>
            <person name="Lance K."/>
            <person name="Lara M."/>
            <person name="Lee W."/>
            <person name="Lennon N."/>
            <person name="Letendre F."/>
            <person name="LeVine R."/>
            <person name="Lipovsky A."/>
            <person name="Liu X."/>
            <person name="Liu J."/>
            <person name="Liu S."/>
            <person name="Lokyitsang T."/>
            <person name="Lokyitsang Y."/>
            <person name="Lubonja R."/>
            <person name="Lui A."/>
            <person name="MacDonald P."/>
            <person name="Magnisalis V."/>
            <person name="Maru K."/>
            <person name="Matthews C."/>
            <person name="McCusker W."/>
            <person name="McDonough S."/>
            <person name="Mehta T."/>
            <person name="Meldrim J."/>
            <person name="Meneus L."/>
            <person name="Mihai O."/>
            <person name="Mihalev A."/>
            <person name="Mihova T."/>
            <person name="Mittelman R."/>
            <person name="Mlenga V."/>
            <person name="Montmayeur A."/>
            <person name="Mulrain L."/>
            <person name="Navidi A."/>
            <person name="Naylor J."/>
            <person name="Negash T."/>
            <person name="Nguyen T."/>
            <person name="Nguyen N."/>
            <person name="Nicol R."/>
            <person name="Norbu C."/>
            <person name="Norbu N."/>
            <person name="Novod N."/>
            <person name="O'Neill B."/>
            <person name="Osman S."/>
            <person name="Markiewicz E."/>
            <person name="Oyono O.L."/>
            <person name="Patti C."/>
            <person name="Phunkhang P."/>
            <person name="Pierre F."/>
            <person name="Priest M."/>
            <person name="Raghuraman S."/>
            <person name="Rege F."/>
            <person name="Reyes R."/>
            <person name="Rise C."/>
            <person name="Rogov P."/>
            <person name="Ross K."/>
            <person name="Ryan E."/>
            <person name="Settipalli S."/>
            <person name="Shea T."/>
            <person name="Sherpa N."/>
            <person name="Shi L."/>
            <person name="Shih D."/>
            <person name="Sparrow T."/>
            <person name="Spaulding J."/>
            <person name="Stalker J."/>
            <person name="Stange-Thomann N."/>
            <person name="Stavropoulos S."/>
            <person name="Stone C."/>
            <person name="Strader C."/>
            <person name="Tesfaye S."/>
            <person name="Thomson T."/>
            <person name="Thoulutsang Y."/>
            <person name="Thoulutsang D."/>
            <person name="Topham K."/>
            <person name="Topping I."/>
            <person name="Tsamla T."/>
            <person name="Vassiliev H."/>
            <person name="Vo A."/>
            <person name="Wangchuk T."/>
            <person name="Wangdi T."/>
            <person name="Weiand M."/>
            <person name="Wilkinson J."/>
            <person name="Wilson A."/>
            <person name="Yadav S."/>
            <person name="Young G."/>
            <person name="Yu Q."/>
            <person name="Zembek L."/>
            <person name="Zhong D."/>
            <person name="Zimmer A."/>
            <person name="Zwirko Z."/>
            <person name="Jaffe D.B."/>
            <person name="Alvarez P."/>
            <person name="Brockman W."/>
            <person name="Butler J."/>
            <person name="Chin C."/>
            <person name="Gnerre S."/>
            <person name="Grabherr M."/>
            <person name="Kleber M."/>
            <person name="Mauceli E."/>
            <person name="MacCallum I."/>
        </authorList>
    </citation>
    <scope>NUCLEOTIDE SEQUENCE [LARGE SCALE GENOMIC DNA]</scope>
    <source>
        <strain evidence="6">Tucson 14030-0811.24</strain>
    </source>
</reference>
<evidence type="ECO:0000256" key="2">
    <source>
        <dbReference type="ARBA" id="ARBA00022900"/>
    </source>
</evidence>
<dbReference type="CDD" id="cd00109">
    <property type="entry name" value="Kunitz-type"/>
    <property type="match status" value="1"/>
</dbReference>
<dbReference type="Gene3D" id="4.10.410.10">
    <property type="entry name" value="Pancreatic trypsin inhibitor Kunitz domain"/>
    <property type="match status" value="1"/>
</dbReference>
<dbReference type="InParanoid" id="B4NKE3"/>
<dbReference type="GO" id="GO:0004867">
    <property type="term" value="F:serine-type endopeptidase inhibitor activity"/>
    <property type="evidence" value="ECO:0007669"/>
    <property type="project" value="UniProtKB-KW"/>
</dbReference>
<dbReference type="HOGENOM" id="CLU_164133_0_2_1"/>
<gene>
    <name evidence="5" type="primary">Dwil\GK18965</name>
    <name evidence="5" type="ORF">Dwil_GK18965</name>
</gene>
<dbReference type="eggNOG" id="KOG4295">
    <property type="taxonomic scope" value="Eukaryota"/>
</dbReference>
<name>B4NKE3_DROWI</name>
<evidence type="ECO:0000313" key="6">
    <source>
        <dbReference type="Proteomes" id="UP000007798"/>
    </source>
</evidence>
<dbReference type="InterPro" id="IPR002223">
    <property type="entry name" value="Kunitz_BPTI"/>
</dbReference>
<dbReference type="STRING" id="7260.B4NKE3"/>
<proteinExistence type="predicted"/>
<dbReference type="Proteomes" id="UP000007798">
    <property type="component" value="Unassembled WGS sequence"/>
</dbReference>
<evidence type="ECO:0000256" key="3">
    <source>
        <dbReference type="ARBA" id="ARBA00023157"/>
    </source>
</evidence>
<sequence length="67" mass="7675">MLAACLAAVKHPSCAESTGERGDCRAMHKKWTYHPNSNQCIRFFYSGCHGNSNNFDTQEECEQRCRF</sequence>
<dbReference type="EMBL" id="CH964272">
    <property type="protein sequence ID" value="EDW84073.2"/>
    <property type="molecule type" value="Genomic_DNA"/>
</dbReference>
<dbReference type="InterPro" id="IPR036880">
    <property type="entry name" value="Kunitz_BPTI_sf"/>
</dbReference>
<organism evidence="5 6">
    <name type="scientific">Drosophila willistoni</name>
    <name type="common">Fruit fly</name>
    <dbReference type="NCBI Taxonomy" id="7260"/>
    <lineage>
        <taxon>Eukaryota</taxon>
        <taxon>Metazoa</taxon>
        <taxon>Ecdysozoa</taxon>
        <taxon>Arthropoda</taxon>
        <taxon>Hexapoda</taxon>
        <taxon>Insecta</taxon>
        <taxon>Pterygota</taxon>
        <taxon>Neoptera</taxon>
        <taxon>Endopterygota</taxon>
        <taxon>Diptera</taxon>
        <taxon>Brachycera</taxon>
        <taxon>Muscomorpha</taxon>
        <taxon>Ephydroidea</taxon>
        <taxon>Drosophilidae</taxon>
        <taxon>Drosophila</taxon>
        <taxon>Sophophora</taxon>
    </lineage>
</organism>
<dbReference type="SUPFAM" id="SSF57362">
    <property type="entry name" value="BPTI-like"/>
    <property type="match status" value="1"/>
</dbReference>
<evidence type="ECO:0000313" key="5">
    <source>
        <dbReference type="EMBL" id="EDW84073.2"/>
    </source>
</evidence>
<dbReference type="Pfam" id="PF00014">
    <property type="entry name" value="Kunitz_BPTI"/>
    <property type="match status" value="1"/>
</dbReference>
<dbReference type="PROSITE" id="PS50279">
    <property type="entry name" value="BPTI_KUNITZ_2"/>
    <property type="match status" value="1"/>
</dbReference>
<protein>
    <recommendedName>
        <fullName evidence="4">BPTI/Kunitz inhibitor domain-containing protein</fullName>
    </recommendedName>
</protein>
<keyword evidence="2" id="KW-0722">Serine protease inhibitor</keyword>
<dbReference type="OrthoDB" id="4473401at2759"/>
<dbReference type="InterPro" id="IPR050098">
    <property type="entry name" value="TFPI/VKTCI-like"/>
</dbReference>
<dbReference type="PANTHER" id="PTHR10083:SF374">
    <property type="entry name" value="BPTI_KUNITZ INHIBITOR DOMAIN-CONTAINING PROTEIN"/>
    <property type="match status" value="1"/>
</dbReference>
<dbReference type="FunFam" id="4.10.410.10:FF:000020">
    <property type="entry name" value="Collagen, type VI, alpha 3"/>
    <property type="match status" value="1"/>
</dbReference>